<comment type="caution">
    <text evidence="1">The sequence shown here is derived from an EMBL/GenBank/DDBJ whole genome shotgun (WGS) entry which is preliminary data.</text>
</comment>
<sequence>MIEIGKKEIFVVCVD</sequence>
<dbReference type="EMBL" id="CM047905">
    <property type="protein sequence ID" value="KAJ0089389.1"/>
    <property type="molecule type" value="Genomic_DNA"/>
</dbReference>
<proteinExistence type="predicted"/>
<keyword evidence="2" id="KW-1185">Reference proteome</keyword>
<dbReference type="Proteomes" id="UP001164250">
    <property type="component" value="Chromosome 9"/>
</dbReference>
<accession>A0ACC1ARS9</accession>
<reference evidence="2" key="1">
    <citation type="journal article" date="2023" name="G3 (Bethesda)">
        <title>Genome assembly and association tests identify interacting loci associated with vigor, precocity, and sex in interspecific pistachio rootstocks.</title>
        <authorList>
            <person name="Palmer W."/>
            <person name="Jacygrad E."/>
            <person name="Sagayaradj S."/>
            <person name="Cavanaugh K."/>
            <person name="Han R."/>
            <person name="Bertier L."/>
            <person name="Beede B."/>
            <person name="Kafkas S."/>
            <person name="Golino D."/>
            <person name="Preece J."/>
            <person name="Michelmore R."/>
        </authorList>
    </citation>
    <scope>NUCLEOTIDE SEQUENCE [LARGE SCALE GENOMIC DNA]</scope>
</reference>
<protein>
    <submittedName>
        <fullName evidence="1">Uncharacterized protein</fullName>
    </submittedName>
</protein>
<evidence type="ECO:0000313" key="1">
    <source>
        <dbReference type="EMBL" id="KAJ0089389.1"/>
    </source>
</evidence>
<gene>
    <name evidence="1" type="ORF">Patl1_31574</name>
</gene>
<name>A0ACC1ARS9_9ROSI</name>
<evidence type="ECO:0000313" key="2">
    <source>
        <dbReference type="Proteomes" id="UP001164250"/>
    </source>
</evidence>
<organism evidence="1 2">
    <name type="scientific">Pistacia atlantica</name>
    <dbReference type="NCBI Taxonomy" id="434234"/>
    <lineage>
        <taxon>Eukaryota</taxon>
        <taxon>Viridiplantae</taxon>
        <taxon>Streptophyta</taxon>
        <taxon>Embryophyta</taxon>
        <taxon>Tracheophyta</taxon>
        <taxon>Spermatophyta</taxon>
        <taxon>Magnoliopsida</taxon>
        <taxon>eudicotyledons</taxon>
        <taxon>Gunneridae</taxon>
        <taxon>Pentapetalae</taxon>
        <taxon>rosids</taxon>
        <taxon>malvids</taxon>
        <taxon>Sapindales</taxon>
        <taxon>Anacardiaceae</taxon>
        <taxon>Pistacia</taxon>
    </lineage>
</organism>